<feature type="transmembrane region" description="Helical" evidence="6">
    <location>
        <begin position="210"/>
        <end position="228"/>
    </location>
</feature>
<evidence type="ECO:0000313" key="8">
    <source>
        <dbReference type="Proteomes" id="UP000502823"/>
    </source>
</evidence>
<keyword evidence="6" id="KW-0675">Receptor</keyword>
<dbReference type="Pfam" id="PF08395">
    <property type="entry name" value="7tm_7"/>
    <property type="match status" value="2"/>
</dbReference>
<organism evidence="7 8">
    <name type="scientific">Coptotermes formosanus</name>
    <name type="common">Formosan subterranean termite</name>
    <dbReference type="NCBI Taxonomy" id="36987"/>
    <lineage>
        <taxon>Eukaryota</taxon>
        <taxon>Metazoa</taxon>
        <taxon>Ecdysozoa</taxon>
        <taxon>Arthropoda</taxon>
        <taxon>Hexapoda</taxon>
        <taxon>Insecta</taxon>
        <taxon>Pterygota</taxon>
        <taxon>Neoptera</taxon>
        <taxon>Polyneoptera</taxon>
        <taxon>Dictyoptera</taxon>
        <taxon>Blattodea</taxon>
        <taxon>Blattoidea</taxon>
        <taxon>Termitoidae</taxon>
        <taxon>Rhinotermitidae</taxon>
        <taxon>Coptotermes</taxon>
    </lineage>
</organism>
<comment type="subcellular location">
    <subcellularLocation>
        <location evidence="1 6">Cell membrane</location>
        <topology evidence="1 6">Multi-pass membrane protein</topology>
    </subcellularLocation>
</comment>
<sequence>MYLCVCQYTQDIGILKERTACCATLYKVKSCQSYIRSTINSMDIFYALKPLYFLSKFVGLISFSLHFDSRTGKHIIQSTGVLNFVQNVYTFVIFCGITAGFVMCVRHVHTKLSTNPAQVVRDMFSAPANFITSMTCIVMMTVINRKEMIKLVTKLRTIDDILLEGKGFKIYLKTRRRMLTELVVIFGVLVPFLCYDSYFFGQLSSSAYEAMSRVSIAVNLTTVLQFLWTMRFFRHRLWLLNQKVLDSFCLQSDSLRKHTYASCSDRWRRFFQQPFTGLEEGLCSNKICSVFREGNIRKLSVLPISDIKQNDLRTLQQQSTSSDTVSCILNLRVTYNHIYEGTLIANSIYGISIIFTLMYCFVSTVSHTYFTFIDNFTNFDELEKKMPNVGYYIATHIIWIVISVGKTVAISGSCHMVKEESKILVNNLQKLQLRHPIRPDVLLHLQQFSTQVTWYSHVQGRVAVKYATLVTQLVGLSIVLRESYKEGY</sequence>
<evidence type="ECO:0000256" key="2">
    <source>
        <dbReference type="ARBA" id="ARBA00022475"/>
    </source>
</evidence>
<feature type="transmembrane region" description="Helical" evidence="6">
    <location>
        <begin position="178"/>
        <end position="198"/>
    </location>
</feature>
<dbReference type="InterPro" id="IPR013604">
    <property type="entry name" value="7TM_chemorcpt"/>
</dbReference>
<keyword evidence="4 6" id="KW-1133">Transmembrane helix</keyword>
<evidence type="ECO:0000313" key="7">
    <source>
        <dbReference type="EMBL" id="GFG31887.1"/>
    </source>
</evidence>
<keyword evidence="3 6" id="KW-0812">Transmembrane</keyword>
<evidence type="ECO:0000256" key="5">
    <source>
        <dbReference type="ARBA" id="ARBA00023136"/>
    </source>
</evidence>
<evidence type="ECO:0000256" key="4">
    <source>
        <dbReference type="ARBA" id="ARBA00022989"/>
    </source>
</evidence>
<feature type="transmembrane region" description="Helical" evidence="6">
    <location>
        <begin position="348"/>
        <end position="369"/>
    </location>
</feature>
<feature type="transmembrane region" description="Helical" evidence="6">
    <location>
        <begin position="389"/>
        <end position="409"/>
    </location>
</feature>
<dbReference type="GO" id="GO:0007165">
    <property type="term" value="P:signal transduction"/>
    <property type="evidence" value="ECO:0007669"/>
    <property type="project" value="UniProtKB-KW"/>
</dbReference>
<gene>
    <name evidence="7" type="ORF">Cfor_10239</name>
</gene>
<dbReference type="GO" id="GO:0005886">
    <property type="term" value="C:plasma membrane"/>
    <property type="evidence" value="ECO:0007669"/>
    <property type="project" value="UniProtKB-SubCell"/>
</dbReference>
<evidence type="ECO:0000256" key="3">
    <source>
        <dbReference type="ARBA" id="ARBA00022692"/>
    </source>
</evidence>
<dbReference type="InParanoid" id="A0A6L2PPM3"/>
<keyword evidence="2 6" id="KW-1003">Cell membrane</keyword>
<comment type="similarity">
    <text evidence="6">Belongs to the insect chemoreceptor superfamily. Gustatory receptor (GR) family.</text>
</comment>
<dbReference type="GO" id="GO:0050909">
    <property type="term" value="P:sensory perception of taste"/>
    <property type="evidence" value="ECO:0007669"/>
    <property type="project" value="InterPro"/>
</dbReference>
<dbReference type="AlphaFoldDB" id="A0A6L2PPM3"/>
<dbReference type="EMBL" id="BLKM01004603">
    <property type="protein sequence ID" value="GFG31887.1"/>
    <property type="molecule type" value="Genomic_DNA"/>
</dbReference>
<evidence type="ECO:0000256" key="6">
    <source>
        <dbReference type="RuleBase" id="RU363108"/>
    </source>
</evidence>
<feature type="transmembrane region" description="Helical" evidence="6">
    <location>
        <begin position="50"/>
        <end position="67"/>
    </location>
</feature>
<dbReference type="OrthoDB" id="6478931at2759"/>
<accession>A0A6L2PPM3</accession>
<keyword evidence="5 6" id="KW-0472">Membrane</keyword>
<feature type="transmembrane region" description="Helical" evidence="6">
    <location>
        <begin position="88"/>
        <end position="108"/>
    </location>
</feature>
<dbReference type="Proteomes" id="UP000502823">
    <property type="component" value="Unassembled WGS sequence"/>
</dbReference>
<name>A0A6L2PPM3_COPFO</name>
<keyword evidence="8" id="KW-1185">Reference proteome</keyword>
<keyword evidence="6" id="KW-0807">Transducer</keyword>
<protein>
    <recommendedName>
        <fullName evidence="6">Gustatory receptor</fullName>
    </recommendedName>
</protein>
<comment type="caution">
    <text evidence="7">The sequence shown here is derived from an EMBL/GenBank/DDBJ whole genome shotgun (WGS) entry which is preliminary data.</text>
</comment>
<feature type="transmembrane region" description="Helical" evidence="6">
    <location>
        <begin position="128"/>
        <end position="144"/>
    </location>
</feature>
<reference evidence="8" key="1">
    <citation type="submission" date="2020-01" db="EMBL/GenBank/DDBJ databases">
        <title>Draft genome sequence of the Termite Coptotermes fromosanus.</title>
        <authorList>
            <person name="Itakura S."/>
            <person name="Yosikawa Y."/>
            <person name="Umezawa K."/>
        </authorList>
    </citation>
    <scope>NUCLEOTIDE SEQUENCE [LARGE SCALE GENOMIC DNA]</scope>
</reference>
<evidence type="ECO:0000256" key="1">
    <source>
        <dbReference type="ARBA" id="ARBA00004651"/>
    </source>
</evidence>
<proteinExistence type="inferred from homology"/>
<comment type="function">
    <text evidence="6">Gustatory receptor which mediates acceptance or avoidance behavior, depending on its substrates.</text>
</comment>